<gene>
    <name evidence="1" type="ORF">COU90_01190</name>
</gene>
<organism evidence="1 2">
    <name type="scientific">Candidatus Ryanbacteria bacterium CG10_big_fil_rev_8_21_14_0_10_43_42</name>
    <dbReference type="NCBI Taxonomy" id="1974864"/>
    <lineage>
        <taxon>Bacteria</taxon>
        <taxon>Candidatus Ryaniibacteriota</taxon>
    </lineage>
</organism>
<dbReference type="Proteomes" id="UP000229098">
    <property type="component" value="Unassembled WGS sequence"/>
</dbReference>
<evidence type="ECO:0000313" key="2">
    <source>
        <dbReference type="Proteomes" id="UP000229098"/>
    </source>
</evidence>
<comment type="caution">
    <text evidence="1">The sequence shown here is derived from an EMBL/GenBank/DDBJ whole genome shotgun (WGS) entry which is preliminary data.</text>
</comment>
<sequence length="114" mass="13160">MSIRQFCDSAKNQLEKCNDFESKRKFLTDHIEKVVYQNYKATIIGSVPIRSSAYEEIDLPNDESKIPFRIEGEIDTSLLHRGPRQKFAEDGRLKKYGSGKCGIEKIPCKHIRLL</sequence>
<evidence type="ECO:0000313" key="1">
    <source>
        <dbReference type="EMBL" id="PJE64862.1"/>
    </source>
</evidence>
<proteinExistence type="predicted"/>
<protein>
    <submittedName>
        <fullName evidence="1">Uncharacterized protein</fullName>
    </submittedName>
</protein>
<dbReference type="AlphaFoldDB" id="A0A2M8KY97"/>
<accession>A0A2M8KY97</accession>
<name>A0A2M8KY97_9BACT</name>
<reference evidence="2" key="1">
    <citation type="submission" date="2017-09" db="EMBL/GenBank/DDBJ databases">
        <title>Depth-based differentiation of microbial function through sediment-hosted aquifers and enrichment of novel symbionts in the deep terrestrial subsurface.</title>
        <authorList>
            <person name="Probst A.J."/>
            <person name="Ladd B."/>
            <person name="Jarett J.K."/>
            <person name="Geller-Mcgrath D.E."/>
            <person name="Sieber C.M.K."/>
            <person name="Emerson J.B."/>
            <person name="Anantharaman K."/>
            <person name="Thomas B.C."/>
            <person name="Malmstrom R."/>
            <person name="Stieglmeier M."/>
            <person name="Klingl A."/>
            <person name="Woyke T."/>
            <person name="Ryan C.M."/>
            <person name="Banfield J.F."/>
        </authorList>
    </citation>
    <scope>NUCLEOTIDE SEQUENCE [LARGE SCALE GENOMIC DNA]</scope>
</reference>
<dbReference type="EMBL" id="PFEF01000003">
    <property type="protein sequence ID" value="PJE64862.1"/>
    <property type="molecule type" value="Genomic_DNA"/>
</dbReference>